<dbReference type="AlphaFoldDB" id="A0A401WFX1"/>
<evidence type="ECO:0000256" key="1">
    <source>
        <dbReference type="ARBA" id="ARBA00006814"/>
    </source>
</evidence>
<dbReference type="GO" id="GO:0016485">
    <property type="term" value="P:protein processing"/>
    <property type="evidence" value="ECO:0007669"/>
    <property type="project" value="TreeGrafter"/>
</dbReference>
<feature type="compositionally biased region" description="Basic and acidic residues" evidence="5">
    <location>
        <begin position="156"/>
        <end position="167"/>
    </location>
</feature>
<dbReference type="InterPro" id="IPR023430">
    <property type="entry name" value="Pept_HybD-like_dom_sf"/>
</dbReference>
<comment type="caution">
    <text evidence="6">The sequence shown here is derived from an EMBL/GenBank/DDBJ whole genome shotgun (WGS) entry which is preliminary data.</text>
</comment>
<evidence type="ECO:0000313" key="6">
    <source>
        <dbReference type="EMBL" id="GCD48180.1"/>
    </source>
</evidence>
<dbReference type="Pfam" id="PF01750">
    <property type="entry name" value="HycI"/>
    <property type="match status" value="1"/>
</dbReference>
<dbReference type="Gene3D" id="3.40.50.1450">
    <property type="entry name" value="HybD-like"/>
    <property type="match status" value="1"/>
</dbReference>
<evidence type="ECO:0000313" key="7">
    <source>
        <dbReference type="Proteomes" id="UP000286746"/>
    </source>
</evidence>
<organism evidence="6 7">
    <name type="scientific">Streptomyces paromomycinus</name>
    <name type="common">Streptomyces rimosus subsp. paromomycinus</name>
    <dbReference type="NCBI Taxonomy" id="92743"/>
    <lineage>
        <taxon>Bacteria</taxon>
        <taxon>Bacillati</taxon>
        <taxon>Actinomycetota</taxon>
        <taxon>Actinomycetes</taxon>
        <taxon>Kitasatosporales</taxon>
        <taxon>Streptomycetaceae</taxon>
        <taxon>Streptomyces</taxon>
    </lineage>
</organism>
<keyword evidence="7" id="KW-1185">Reference proteome</keyword>
<dbReference type="GO" id="GO:0008047">
    <property type="term" value="F:enzyme activator activity"/>
    <property type="evidence" value="ECO:0007669"/>
    <property type="project" value="InterPro"/>
</dbReference>
<protein>
    <submittedName>
        <fullName evidence="6">Peptidase M52</fullName>
    </submittedName>
</protein>
<dbReference type="GO" id="GO:0004190">
    <property type="term" value="F:aspartic-type endopeptidase activity"/>
    <property type="evidence" value="ECO:0007669"/>
    <property type="project" value="UniProtKB-KW"/>
</dbReference>
<feature type="region of interest" description="Disordered" evidence="5">
    <location>
        <begin position="156"/>
        <end position="179"/>
    </location>
</feature>
<keyword evidence="3" id="KW-0064">Aspartyl protease</keyword>
<keyword evidence="2" id="KW-0645">Protease</keyword>
<dbReference type="Proteomes" id="UP000286746">
    <property type="component" value="Unassembled WGS sequence"/>
</dbReference>
<keyword evidence="4" id="KW-0378">Hydrolase</keyword>
<evidence type="ECO:0000256" key="4">
    <source>
        <dbReference type="ARBA" id="ARBA00022801"/>
    </source>
</evidence>
<dbReference type="InterPro" id="IPR000671">
    <property type="entry name" value="Peptidase_A31"/>
</dbReference>
<sequence length="179" mass="18605">MTQVPRIAVIGVGNAFRHDDGIGPAVVRRLRERALDRPLPPSVALVDCDGESGRLMSLWEGAELAVVVDAAHAHPGHPGRVHRFDHEGPCTRRAVTSSHGLGLGEAVELSDVLGRLPGKLIVFAVEGADHSLGTGLSPAVAAAVAPLAATVEAEITRHRDARARNADRQAGGESRPAGG</sequence>
<dbReference type="PANTHER" id="PTHR30302:SF1">
    <property type="entry name" value="HYDROGENASE 2 MATURATION PROTEASE"/>
    <property type="match status" value="1"/>
</dbReference>
<evidence type="ECO:0000256" key="2">
    <source>
        <dbReference type="ARBA" id="ARBA00022670"/>
    </source>
</evidence>
<comment type="similarity">
    <text evidence="1">Belongs to the peptidase A31 family.</text>
</comment>
<dbReference type="SUPFAM" id="SSF53163">
    <property type="entry name" value="HybD-like"/>
    <property type="match status" value="1"/>
</dbReference>
<proteinExistence type="inferred from homology"/>
<accession>A0A401WFX1</accession>
<dbReference type="EMBL" id="BHZD01000001">
    <property type="protein sequence ID" value="GCD48180.1"/>
    <property type="molecule type" value="Genomic_DNA"/>
</dbReference>
<evidence type="ECO:0000256" key="3">
    <source>
        <dbReference type="ARBA" id="ARBA00022750"/>
    </source>
</evidence>
<dbReference type="RefSeq" id="WP_125058144.1">
    <property type="nucleotide sequence ID" value="NZ_BHZD01000001.1"/>
</dbReference>
<evidence type="ECO:0000256" key="5">
    <source>
        <dbReference type="SAM" id="MobiDB-lite"/>
    </source>
</evidence>
<dbReference type="NCBIfam" id="TIGR00072">
    <property type="entry name" value="hydrog_prot"/>
    <property type="match status" value="1"/>
</dbReference>
<dbReference type="PANTHER" id="PTHR30302">
    <property type="entry name" value="HYDROGENASE 1 MATURATION PROTEASE"/>
    <property type="match status" value="1"/>
</dbReference>
<reference evidence="6 7" key="1">
    <citation type="submission" date="2018-11" db="EMBL/GenBank/DDBJ databases">
        <title>Whole genome sequence of Streptomyces paromomycinus NBRC 15454(T).</title>
        <authorList>
            <person name="Komaki H."/>
            <person name="Tamura T."/>
        </authorList>
    </citation>
    <scope>NUCLEOTIDE SEQUENCE [LARGE SCALE GENOMIC DNA]</scope>
    <source>
        <strain evidence="6 7">NBRC 15454</strain>
    </source>
</reference>
<gene>
    <name evidence="6" type="ORF">GKJPGBOP_07976</name>
</gene>
<dbReference type="CDD" id="cd00518">
    <property type="entry name" value="H2MP"/>
    <property type="match status" value="1"/>
</dbReference>
<name>A0A401WFX1_STREY</name>